<reference evidence="2" key="1">
    <citation type="submission" date="2021-04" db="EMBL/GenBank/DDBJ databases">
        <title>Biosynthetic gene clusters of Dactylosporangioum roseum.</title>
        <authorList>
            <person name="Hartkoorn R.C."/>
            <person name="Beaudoing E."/>
            <person name="Hot D."/>
            <person name="Moureu S."/>
        </authorList>
    </citation>
    <scope>NUCLEOTIDE SEQUENCE</scope>
    <source>
        <strain evidence="2">NRRL B-16295</strain>
    </source>
</reference>
<protein>
    <submittedName>
        <fullName evidence="2">Recombinase family protein</fullName>
    </submittedName>
</protein>
<dbReference type="Proteomes" id="UP001058271">
    <property type="component" value="Chromosome"/>
</dbReference>
<accession>A0ABY5ZFM5</accession>
<keyword evidence="3" id="KW-1185">Reference proteome</keyword>
<dbReference type="EMBL" id="CP073721">
    <property type="protein sequence ID" value="UWZ39765.1"/>
    <property type="molecule type" value="Genomic_DNA"/>
</dbReference>
<dbReference type="InterPro" id="IPR011109">
    <property type="entry name" value="DNA_bind_recombinase_dom"/>
</dbReference>
<dbReference type="InterPro" id="IPR036162">
    <property type="entry name" value="Resolvase-like_N_sf"/>
</dbReference>
<evidence type="ECO:0000259" key="1">
    <source>
        <dbReference type="PROSITE" id="PS51737"/>
    </source>
</evidence>
<dbReference type="Pfam" id="PF07508">
    <property type="entry name" value="Recombinase"/>
    <property type="match status" value="1"/>
</dbReference>
<dbReference type="Gene3D" id="3.90.1750.20">
    <property type="entry name" value="Putative Large Serine Recombinase, Chain B, Domain 2"/>
    <property type="match status" value="1"/>
</dbReference>
<dbReference type="Gene3D" id="3.40.50.1390">
    <property type="entry name" value="Resolvase, N-terminal catalytic domain"/>
    <property type="match status" value="1"/>
</dbReference>
<dbReference type="InterPro" id="IPR006119">
    <property type="entry name" value="Resolv_N"/>
</dbReference>
<feature type="domain" description="Recombinase" evidence="1">
    <location>
        <begin position="225"/>
        <end position="376"/>
    </location>
</feature>
<dbReference type="InterPro" id="IPR038109">
    <property type="entry name" value="DNA_bind_recomb_sf"/>
</dbReference>
<sequence length="402" mass="45258">MSTSLLPTTASKPDEISLLDWLREAADQTVPEALQSAAIPVAWIGRTSTDDMQDPTLSLPRQLDYVRSRLPAGFVIVAKFYDVESGQNLIQLRGKGSAHEHLDIPIPRDGSIADCLEEAKRPDRRFVAVVVENIERIARVMYFSTKIEYELEQIGIPLFAADEGIDPSQIPSLNNGSAPGRRATQTLTRRIKQSIAEWYALNMKELSWGGFKIHTDQGFNIGKPPYGYVADRIKHPVKAKAHEGKFKHRLVPDPVRGAAVTQIFLWRALERLSYNDIADRLNLDPERYPPDPIPGEGRRRIGAWTGGSVREVLDNPKHTGYMVWNRRKNPRPKRGIKGRVNPPSAWVWSSRPTHEPLVTREIFNAASAVSRFRKGSRSSAAANVHPETARTYVLRSYLRCDM</sequence>
<dbReference type="PANTHER" id="PTHR30461:SF23">
    <property type="entry name" value="DNA RECOMBINASE-RELATED"/>
    <property type="match status" value="1"/>
</dbReference>
<evidence type="ECO:0000313" key="2">
    <source>
        <dbReference type="EMBL" id="UWZ39765.1"/>
    </source>
</evidence>
<proteinExistence type="predicted"/>
<dbReference type="PROSITE" id="PS51737">
    <property type="entry name" value="RECOMBINASE_DNA_BIND"/>
    <property type="match status" value="1"/>
</dbReference>
<dbReference type="RefSeq" id="WP_260729193.1">
    <property type="nucleotide sequence ID" value="NZ_BAAABS010000075.1"/>
</dbReference>
<evidence type="ECO:0000313" key="3">
    <source>
        <dbReference type="Proteomes" id="UP001058271"/>
    </source>
</evidence>
<dbReference type="SUPFAM" id="SSF53041">
    <property type="entry name" value="Resolvase-like"/>
    <property type="match status" value="1"/>
</dbReference>
<name>A0ABY5ZFM5_9ACTN</name>
<organism evidence="2 3">
    <name type="scientific">Dactylosporangium roseum</name>
    <dbReference type="NCBI Taxonomy" id="47989"/>
    <lineage>
        <taxon>Bacteria</taxon>
        <taxon>Bacillati</taxon>
        <taxon>Actinomycetota</taxon>
        <taxon>Actinomycetes</taxon>
        <taxon>Micromonosporales</taxon>
        <taxon>Micromonosporaceae</taxon>
        <taxon>Dactylosporangium</taxon>
    </lineage>
</organism>
<gene>
    <name evidence="2" type="ORF">Drose_17000</name>
</gene>
<dbReference type="InterPro" id="IPR050639">
    <property type="entry name" value="SSR_resolvase"/>
</dbReference>
<dbReference type="PANTHER" id="PTHR30461">
    <property type="entry name" value="DNA-INVERTASE FROM LAMBDOID PROPHAGE"/>
    <property type="match status" value="1"/>
</dbReference>
<dbReference type="SMART" id="SM00857">
    <property type="entry name" value="Resolvase"/>
    <property type="match status" value="1"/>
</dbReference>